<organism evidence="2 3">
    <name type="scientific">Candidatus Pelagibacter giovannonii</name>
    <dbReference type="NCBI Taxonomy" id="2563896"/>
    <lineage>
        <taxon>Bacteria</taxon>
        <taxon>Pseudomonadati</taxon>
        <taxon>Pseudomonadota</taxon>
        <taxon>Alphaproteobacteria</taxon>
        <taxon>Candidatus Pelagibacterales</taxon>
        <taxon>Candidatus Pelagibacteraceae</taxon>
        <taxon>Candidatus Pelagibacter</taxon>
    </lineage>
</organism>
<name>A0A6H1Q2L6_9PROT</name>
<accession>A0A6H1Q2L6</accession>
<dbReference type="GO" id="GO:0016787">
    <property type="term" value="F:hydrolase activity"/>
    <property type="evidence" value="ECO:0007669"/>
    <property type="project" value="UniProtKB-KW"/>
</dbReference>
<gene>
    <name evidence="2" type="ORF">E5R92_01005</name>
</gene>
<dbReference type="InterPro" id="IPR036866">
    <property type="entry name" value="RibonucZ/Hydroxyglut_hydro"/>
</dbReference>
<dbReference type="InterPro" id="IPR001279">
    <property type="entry name" value="Metallo-B-lactamas"/>
</dbReference>
<dbReference type="Proteomes" id="UP000501094">
    <property type="component" value="Chromosome"/>
</dbReference>
<dbReference type="Gene3D" id="3.60.15.10">
    <property type="entry name" value="Ribonuclease Z/Hydroxyacylglutathione hydrolase-like"/>
    <property type="match status" value="1"/>
</dbReference>
<dbReference type="AlphaFoldDB" id="A0A6H1Q2L6"/>
<dbReference type="SUPFAM" id="SSF56281">
    <property type="entry name" value="Metallo-hydrolase/oxidoreductase"/>
    <property type="match status" value="1"/>
</dbReference>
<reference evidence="2 3" key="1">
    <citation type="journal article" date="2020" name="Nat. Microbiol.">
        <title>Lysogenic host-virus interactions in SAR11 marine bacteria.</title>
        <authorList>
            <person name="Morris R.M."/>
            <person name="Cain K.R."/>
            <person name="Hvorecny K.L."/>
            <person name="Kollman J.M."/>
        </authorList>
    </citation>
    <scope>NUCLEOTIDE SEQUENCE [LARGE SCALE GENOMIC DNA]</scope>
    <source>
        <strain evidence="2 3">NP1</strain>
    </source>
</reference>
<dbReference type="PANTHER" id="PTHR42663">
    <property type="entry name" value="HYDROLASE C777.06C-RELATED-RELATED"/>
    <property type="match status" value="1"/>
</dbReference>
<feature type="domain" description="Metallo-beta-lactamase" evidence="1">
    <location>
        <begin position="48"/>
        <end position="227"/>
    </location>
</feature>
<sequence length="259" mass="29955">MSVKFVILGSGSSMGVPRADGYSGDCDLKNKKNFRTRCSALIKFNDQNILIDTSPDLRSQLLKNKIRTISKVFYTHLHADQTHGINDLRPFFLINKKQISVYADSNTKRYLLSTFKYCFKPSFGYPSTLDINTLKKQHQITNKNKKILIESIPVQHGNIKSICYLIDNKLAYASDISLFYKKDYKKLKNLKYLIIDCLWYRNHPAHFNLDQVLELVKNITPRKTILTNMHSDLDYAKLKKRLPKNIIPGFDGMTVNLKN</sequence>
<protein>
    <submittedName>
        <fullName evidence="2">MBL fold metallo-hydrolase</fullName>
    </submittedName>
</protein>
<keyword evidence="3" id="KW-1185">Reference proteome</keyword>
<dbReference type="PANTHER" id="PTHR42663:SF6">
    <property type="entry name" value="HYDROLASE C777.06C-RELATED"/>
    <property type="match status" value="1"/>
</dbReference>
<evidence type="ECO:0000313" key="3">
    <source>
        <dbReference type="Proteomes" id="UP000501094"/>
    </source>
</evidence>
<evidence type="ECO:0000259" key="1">
    <source>
        <dbReference type="Pfam" id="PF12706"/>
    </source>
</evidence>
<dbReference type="KEGG" id="peg:E5R92_01005"/>
<dbReference type="Pfam" id="PF12706">
    <property type="entry name" value="Lactamase_B_2"/>
    <property type="match status" value="1"/>
</dbReference>
<dbReference type="EMBL" id="CP038852">
    <property type="protein sequence ID" value="QIZ20369.1"/>
    <property type="molecule type" value="Genomic_DNA"/>
</dbReference>
<keyword evidence="2" id="KW-0378">Hydrolase</keyword>
<evidence type="ECO:0000313" key="2">
    <source>
        <dbReference type="EMBL" id="QIZ20369.1"/>
    </source>
</evidence>
<dbReference type="CDD" id="cd16279">
    <property type="entry name" value="metallo-hydrolase-like_MBL-fold"/>
    <property type="match status" value="1"/>
</dbReference>
<proteinExistence type="predicted"/>
<dbReference type="RefSeq" id="WP_168606264.1">
    <property type="nucleotide sequence ID" value="NZ_CP038852.1"/>
</dbReference>